<sequence>MAMYLPLFLLAFGSGASAVAHHHQGFVAADVQLQARGGNPITDGIQSGIDNAHQRISSTVNDLRNLGNRPAAAVLTNLVTGLDGQIDNVLGIIGSALAPDTLGLSNVVIGAILGPTFQSITDGVEVLIGNVGGGAIDAVLVPSLHILSGTLGNAARAAGRYDIKDQQQHMAILSQRVEALAQEGAKQYANKRQHEAQHYRRAEPSDREHQAVVAVQHLQGQIEDKMRQIEQDDPSPDALASFVHDLGRDISRATSSIEGIMSHALGNDNSNGHQVSDMAHSLIGPLYSTAIRAGERLLAVTTTSSLDPNSGDAIHQLSQDYNHLAQTAQQYQLPAADTLRQISAKIGNLNSRIPRLAARQMSLPDGIKSGLDNARQRFNAFSNEMRNPNARPGSQAMVEMITGLDGQIDNMLGMAQQALSPITGGLSDLVFSAILGPTFQSLTDGVEVLIGNLSGGIVDLALVPALHLLSGSVRNSANMAKQMNLNNEAVKLNSQSVALAQMAHRSQSHHSQKKS</sequence>
<evidence type="ECO:0000256" key="1">
    <source>
        <dbReference type="SAM" id="SignalP"/>
    </source>
</evidence>
<reference evidence="2" key="2">
    <citation type="submission" date="2014-06" db="EMBL/GenBank/DDBJ databases">
        <title>The complete genome of Blastobotrys (Arxula) adeninivorans LS3 - a yeast of biotechnological interest.</title>
        <authorList>
            <person name="Kunze G."/>
            <person name="Gaillardin C."/>
            <person name="Czernicka M."/>
            <person name="Durrens P."/>
            <person name="Martin T."/>
            <person name="Boer E."/>
            <person name="Gabaldon T."/>
            <person name="Cruz J."/>
            <person name="Talla E."/>
            <person name="Marck C."/>
            <person name="Goffeau A."/>
            <person name="Barbe V."/>
            <person name="Baret P."/>
            <person name="Baronian K."/>
            <person name="Beier S."/>
            <person name="Bleykasten C."/>
            <person name="Bode R."/>
            <person name="Casaregola S."/>
            <person name="Despons L."/>
            <person name="Fairhead C."/>
            <person name="Giersberg M."/>
            <person name="Gierski P."/>
            <person name="Hahnel U."/>
            <person name="Hartmann A."/>
            <person name="Jankowska D."/>
            <person name="Jubin C."/>
            <person name="Jung P."/>
            <person name="Lafontaine I."/>
            <person name="Leh-Louis V."/>
            <person name="Lemaire M."/>
            <person name="Marcet-Houben M."/>
            <person name="Mascher M."/>
            <person name="Morel G."/>
            <person name="Richard G.-F."/>
            <person name="Riechen J."/>
            <person name="Sacerdot C."/>
            <person name="Sarkar A."/>
            <person name="Savel G."/>
            <person name="Schacherer J."/>
            <person name="Sherman D."/>
            <person name="Straub M.-L."/>
            <person name="Stein N."/>
            <person name="Thierry A."/>
            <person name="Trautwein-Schult A."/>
            <person name="Westhof E."/>
            <person name="Worch S."/>
            <person name="Dujon B."/>
            <person name="Souciet J.-L."/>
            <person name="Wincker P."/>
            <person name="Scholz U."/>
            <person name="Neuveglise N."/>
        </authorList>
    </citation>
    <scope>NUCLEOTIDE SEQUENCE</scope>
    <source>
        <strain evidence="2">LS3</strain>
    </source>
</reference>
<feature type="chain" id="PRO_5001591743" evidence="1">
    <location>
        <begin position="19"/>
        <end position="515"/>
    </location>
</feature>
<organism evidence="2">
    <name type="scientific">Blastobotrys adeninivorans</name>
    <name type="common">Yeast</name>
    <name type="synonym">Arxula adeninivorans</name>
    <dbReference type="NCBI Taxonomy" id="409370"/>
    <lineage>
        <taxon>Eukaryota</taxon>
        <taxon>Fungi</taxon>
        <taxon>Dikarya</taxon>
        <taxon>Ascomycota</taxon>
        <taxon>Saccharomycotina</taxon>
        <taxon>Dipodascomycetes</taxon>
        <taxon>Dipodascales</taxon>
        <taxon>Trichomonascaceae</taxon>
        <taxon>Blastobotrys</taxon>
    </lineage>
</organism>
<name>A0A060SZS9_BLAAD</name>
<evidence type="ECO:0000313" key="2">
    <source>
        <dbReference type="EMBL" id="CDP34029.1"/>
    </source>
</evidence>
<proteinExistence type="predicted"/>
<keyword evidence="1" id="KW-0732">Signal</keyword>
<dbReference type="PhylomeDB" id="A0A060SZS9"/>
<reference evidence="2" key="1">
    <citation type="submission" date="2014-02" db="EMBL/GenBank/DDBJ databases">
        <authorList>
            <person name="Genoscope - CEA"/>
        </authorList>
    </citation>
    <scope>NUCLEOTIDE SEQUENCE</scope>
    <source>
        <strain evidence="2">LS3</strain>
    </source>
</reference>
<protein>
    <submittedName>
        <fullName evidence="2">ARAD1C03080p</fullName>
    </submittedName>
</protein>
<gene>
    <name evidence="2" type="ORF">GNLVRS02_ARAD1C03080g</name>
</gene>
<dbReference type="EMBL" id="HG937693">
    <property type="protein sequence ID" value="CDP34029.1"/>
    <property type="molecule type" value="Genomic_DNA"/>
</dbReference>
<dbReference type="AlphaFoldDB" id="A0A060SZS9"/>
<accession>A0A060SZS9</accession>
<feature type="signal peptide" evidence="1">
    <location>
        <begin position="1"/>
        <end position="18"/>
    </location>
</feature>